<proteinExistence type="predicted"/>
<protein>
    <submittedName>
        <fullName evidence="2">Uncharacterized protein</fullName>
    </submittedName>
</protein>
<feature type="region of interest" description="Disordered" evidence="1">
    <location>
        <begin position="24"/>
        <end position="47"/>
    </location>
</feature>
<evidence type="ECO:0000313" key="2">
    <source>
        <dbReference type="EMBL" id="KAJ8463969.1"/>
    </source>
</evidence>
<evidence type="ECO:0000313" key="3">
    <source>
        <dbReference type="Proteomes" id="UP001215151"/>
    </source>
</evidence>
<gene>
    <name evidence="2" type="ORF">ONZ51_g9907</name>
</gene>
<organism evidence="2 3">
    <name type="scientific">Trametes cubensis</name>
    <dbReference type="NCBI Taxonomy" id="1111947"/>
    <lineage>
        <taxon>Eukaryota</taxon>
        <taxon>Fungi</taxon>
        <taxon>Dikarya</taxon>
        <taxon>Basidiomycota</taxon>
        <taxon>Agaricomycotina</taxon>
        <taxon>Agaricomycetes</taxon>
        <taxon>Polyporales</taxon>
        <taxon>Polyporaceae</taxon>
        <taxon>Trametes</taxon>
    </lineage>
</organism>
<dbReference type="EMBL" id="JAPEVG010000361">
    <property type="protein sequence ID" value="KAJ8463969.1"/>
    <property type="molecule type" value="Genomic_DNA"/>
</dbReference>
<dbReference type="Proteomes" id="UP001215151">
    <property type="component" value="Unassembled WGS sequence"/>
</dbReference>
<feature type="region of interest" description="Disordered" evidence="1">
    <location>
        <begin position="251"/>
        <end position="281"/>
    </location>
</feature>
<evidence type="ECO:0000256" key="1">
    <source>
        <dbReference type="SAM" id="MobiDB-lite"/>
    </source>
</evidence>
<name>A0AAD7TKG6_9APHY</name>
<sequence length="439" mass="48969">MLSQRRLRRRFAVFDSLQRDASLAISQQPEHRSDDDASLPDERTSESGAPVFVELKHSLEELVASLDRTERQWDTRFRNIEQEMEQLLHRHEDLCAIIHTHRRSSETNVGRLAQVEDEIVRVCTTMTELKSSVDTVSGRIKEHRLEARKLFTDETRAIHAAIHDIQSRIARTDLDMTILRSQHAVDRSQTERVEHALAILEMSDSVLSRSVKRLERDVEDLSERSYDPMRAEKSLAGDPLYPRTLAAELGESDWGGSGADRLSTSSEHHDHPPMPEGSLDSVSLSVDFQDTSLHSSSRPPDSSPLSTSTDLGVVLCGASSSGLGCFGLKSPGNDEVSFLNAVSSSGVSLEEIAPVRASGGVKNLMQAIIHDHIVLMDICRSRSQDTSSFPPSARYLVIIFAGLFVCSYVSLRAYFEYPAHGLVIGARDTRPIWEKLRML</sequence>
<comment type="caution">
    <text evidence="2">The sequence shown here is derived from an EMBL/GenBank/DDBJ whole genome shotgun (WGS) entry which is preliminary data.</text>
</comment>
<accession>A0AAD7TKG6</accession>
<dbReference type="AlphaFoldDB" id="A0AAD7TKG6"/>
<reference evidence="2" key="1">
    <citation type="submission" date="2022-11" db="EMBL/GenBank/DDBJ databases">
        <title>Genome Sequence of Cubamyces cubensis.</title>
        <authorList>
            <person name="Buettner E."/>
        </authorList>
    </citation>
    <scope>NUCLEOTIDE SEQUENCE</scope>
    <source>
        <strain evidence="2">MPL-01</strain>
    </source>
</reference>
<keyword evidence="3" id="KW-1185">Reference proteome</keyword>
<feature type="compositionally biased region" description="Basic and acidic residues" evidence="1">
    <location>
        <begin position="29"/>
        <end position="45"/>
    </location>
</feature>